<dbReference type="PROSITE" id="PS51362">
    <property type="entry name" value="TGF_BETA_2"/>
    <property type="match status" value="1"/>
</dbReference>
<dbReference type="InterPro" id="IPR017948">
    <property type="entry name" value="TGFb_CS"/>
</dbReference>
<evidence type="ECO:0000313" key="10">
    <source>
        <dbReference type="Proteomes" id="UP000694941"/>
    </source>
</evidence>
<evidence type="ECO:0000259" key="9">
    <source>
        <dbReference type="PROSITE" id="PS51362"/>
    </source>
</evidence>
<evidence type="ECO:0000256" key="8">
    <source>
        <dbReference type="SAM" id="SignalP"/>
    </source>
</evidence>
<feature type="region of interest" description="Disordered" evidence="7">
    <location>
        <begin position="286"/>
        <end position="331"/>
    </location>
</feature>
<evidence type="ECO:0000256" key="5">
    <source>
        <dbReference type="ARBA" id="ARBA00023157"/>
    </source>
</evidence>
<protein>
    <submittedName>
        <fullName evidence="11">Bone morphogenetic protein 2-like</fullName>
    </submittedName>
</protein>
<dbReference type="SMART" id="SM00204">
    <property type="entry name" value="TGFB"/>
    <property type="match status" value="1"/>
</dbReference>
<organism evidence="10 11">
    <name type="scientific">Limulus polyphemus</name>
    <name type="common">Atlantic horseshoe crab</name>
    <dbReference type="NCBI Taxonomy" id="6850"/>
    <lineage>
        <taxon>Eukaryota</taxon>
        <taxon>Metazoa</taxon>
        <taxon>Ecdysozoa</taxon>
        <taxon>Arthropoda</taxon>
        <taxon>Chelicerata</taxon>
        <taxon>Merostomata</taxon>
        <taxon>Xiphosura</taxon>
        <taxon>Limulidae</taxon>
        <taxon>Limulus</taxon>
    </lineage>
</organism>
<evidence type="ECO:0000256" key="4">
    <source>
        <dbReference type="ARBA" id="ARBA00023030"/>
    </source>
</evidence>
<dbReference type="PANTHER" id="PTHR11848:SF308">
    <property type="entry name" value="BMP-LIKE PROTEIN UNC-129"/>
    <property type="match status" value="1"/>
</dbReference>
<feature type="domain" description="TGF-beta family profile" evidence="9">
    <location>
        <begin position="311"/>
        <end position="434"/>
    </location>
</feature>
<dbReference type="Pfam" id="PF00019">
    <property type="entry name" value="TGF_beta"/>
    <property type="match status" value="1"/>
</dbReference>
<proteinExistence type="inferred from homology"/>
<dbReference type="RefSeq" id="XP_022248615.1">
    <property type="nucleotide sequence ID" value="XM_022392907.1"/>
</dbReference>
<keyword evidence="3" id="KW-0964">Secreted</keyword>
<reference evidence="11" key="1">
    <citation type="submission" date="2025-08" db="UniProtKB">
        <authorList>
            <consortium name="RefSeq"/>
        </authorList>
    </citation>
    <scope>IDENTIFICATION</scope>
    <source>
        <tissue evidence="11">Muscle</tissue>
    </source>
</reference>
<dbReference type="InterPro" id="IPR015615">
    <property type="entry name" value="TGF-beta-rel"/>
</dbReference>
<evidence type="ECO:0000256" key="1">
    <source>
        <dbReference type="ARBA" id="ARBA00004613"/>
    </source>
</evidence>
<evidence type="ECO:0000256" key="6">
    <source>
        <dbReference type="RuleBase" id="RU000354"/>
    </source>
</evidence>
<dbReference type="InterPro" id="IPR001111">
    <property type="entry name" value="TGF-b_propeptide"/>
</dbReference>
<dbReference type="PANTHER" id="PTHR11848">
    <property type="entry name" value="TGF-BETA FAMILY"/>
    <property type="match status" value="1"/>
</dbReference>
<comment type="subcellular location">
    <subcellularLocation>
        <location evidence="1">Secreted</location>
    </subcellularLocation>
</comment>
<feature type="signal peptide" evidence="8">
    <location>
        <begin position="1"/>
        <end position="26"/>
    </location>
</feature>
<dbReference type="GeneID" id="106459331"/>
<keyword evidence="4 6" id="KW-0339">Growth factor</keyword>
<dbReference type="Gene3D" id="2.60.120.970">
    <property type="match status" value="1"/>
</dbReference>
<accession>A0ABM1SYA9</accession>
<evidence type="ECO:0000313" key="11">
    <source>
        <dbReference type="RefSeq" id="XP_022248615.1"/>
    </source>
</evidence>
<sequence>MSPCRHVFKAAAFLLLFICLLQTALSRSVTSSYFPPDIRDDATAIRKLLRLFGMEQPGRRERHAAPPQFMLDLYDAIADSRGITKSPNPYHANIVRSFPNKDLEHPMRFHFNMTPNVPEKERILEAELHLYKIKPKPRMENRHSDSRSHLLEVRLYQVMLPETANKEEGNKLLATRRISVHSVGWEVFYVKPTVLDWLRGGSQNLGFLISARTMTGEVVRNGVLRFAKRHQHHVNKQPLLVLFNEDGRPRKGPKFPSFNFRSYGYPELARVQLGISNRENWNLNIEDGEEDDMSSSLARAERSVDDENVEREEDELITQAEAPEASSSSLSNDCTRNEMYVDFEKIGWSRWIISPKGYHAYYCRGECSFPLGQNQYPTNHATVQSIVQVLTPGVGDPCCVPNKLRPVSVLYFDEHQNVILKQYDNMVAESCGCQ</sequence>
<keyword evidence="5" id="KW-1015">Disulfide bond</keyword>
<dbReference type="Gene3D" id="2.10.90.10">
    <property type="entry name" value="Cystine-knot cytokines"/>
    <property type="match status" value="1"/>
</dbReference>
<evidence type="ECO:0000256" key="2">
    <source>
        <dbReference type="ARBA" id="ARBA00006656"/>
    </source>
</evidence>
<dbReference type="InterPro" id="IPR029034">
    <property type="entry name" value="Cystine-knot_cytokine"/>
</dbReference>
<comment type="similarity">
    <text evidence="2 6">Belongs to the TGF-beta family.</text>
</comment>
<evidence type="ECO:0000256" key="3">
    <source>
        <dbReference type="ARBA" id="ARBA00022525"/>
    </source>
</evidence>
<dbReference type="Proteomes" id="UP000694941">
    <property type="component" value="Unplaced"/>
</dbReference>
<gene>
    <name evidence="11" type="primary">LOC106459331</name>
</gene>
<dbReference type="Pfam" id="PF00688">
    <property type="entry name" value="TGFb_propeptide"/>
    <property type="match status" value="1"/>
</dbReference>
<dbReference type="SUPFAM" id="SSF57501">
    <property type="entry name" value="Cystine-knot cytokines"/>
    <property type="match status" value="1"/>
</dbReference>
<evidence type="ECO:0000256" key="7">
    <source>
        <dbReference type="SAM" id="MobiDB-lite"/>
    </source>
</evidence>
<keyword evidence="8" id="KW-0732">Signal</keyword>
<feature type="chain" id="PRO_5047198486" evidence="8">
    <location>
        <begin position="27"/>
        <end position="434"/>
    </location>
</feature>
<name>A0ABM1SYA9_LIMPO</name>
<dbReference type="InterPro" id="IPR001839">
    <property type="entry name" value="TGF-b_C"/>
</dbReference>
<feature type="compositionally biased region" description="Acidic residues" evidence="7">
    <location>
        <begin position="306"/>
        <end position="316"/>
    </location>
</feature>
<dbReference type="PROSITE" id="PS00250">
    <property type="entry name" value="TGF_BETA_1"/>
    <property type="match status" value="1"/>
</dbReference>
<dbReference type="PRINTS" id="PR00669">
    <property type="entry name" value="INHIBINA"/>
</dbReference>
<keyword evidence="10" id="KW-1185">Reference proteome</keyword>